<accession>A0A8T0HKR8</accession>
<protein>
    <submittedName>
        <fullName evidence="2">Uncharacterized protein</fullName>
    </submittedName>
</protein>
<evidence type="ECO:0000256" key="1">
    <source>
        <dbReference type="SAM" id="MobiDB-lite"/>
    </source>
</evidence>
<dbReference type="Proteomes" id="UP000822688">
    <property type="component" value="Chromosome V"/>
</dbReference>
<evidence type="ECO:0000313" key="2">
    <source>
        <dbReference type="EMBL" id="KAG0571385.1"/>
    </source>
</evidence>
<gene>
    <name evidence="2" type="ORF">KC19_VG007600</name>
</gene>
<dbReference type="AlphaFoldDB" id="A0A8T0HKR8"/>
<proteinExistence type="predicted"/>
<dbReference type="EMBL" id="CM026426">
    <property type="protein sequence ID" value="KAG0571385.1"/>
    <property type="molecule type" value="Genomic_DNA"/>
</dbReference>
<reference evidence="2" key="1">
    <citation type="submission" date="2020-06" db="EMBL/GenBank/DDBJ databases">
        <title>WGS assembly of Ceratodon purpureus strain R40.</title>
        <authorList>
            <person name="Carey S.B."/>
            <person name="Jenkins J."/>
            <person name="Shu S."/>
            <person name="Lovell J.T."/>
            <person name="Sreedasyam A."/>
            <person name="Maumus F."/>
            <person name="Tiley G.P."/>
            <person name="Fernandez-Pozo N."/>
            <person name="Barry K."/>
            <person name="Chen C."/>
            <person name="Wang M."/>
            <person name="Lipzen A."/>
            <person name="Daum C."/>
            <person name="Saski C.A."/>
            <person name="Payton A.C."/>
            <person name="Mcbreen J.C."/>
            <person name="Conrad R.E."/>
            <person name="Kollar L.M."/>
            <person name="Olsson S."/>
            <person name="Huttunen S."/>
            <person name="Landis J.B."/>
            <person name="Wickett N.J."/>
            <person name="Johnson M.G."/>
            <person name="Rensing S.A."/>
            <person name="Grimwood J."/>
            <person name="Schmutz J."/>
            <person name="Mcdaniel S.F."/>
        </authorList>
    </citation>
    <scope>NUCLEOTIDE SEQUENCE</scope>
    <source>
        <strain evidence="2">R40</strain>
    </source>
</reference>
<evidence type="ECO:0000313" key="3">
    <source>
        <dbReference type="Proteomes" id="UP000822688"/>
    </source>
</evidence>
<comment type="caution">
    <text evidence="2">The sequence shown here is derived from an EMBL/GenBank/DDBJ whole genome shotgun (WGS) entry which is preliminary data.</text>
</comment>
<sequence>MQSDSERRCCPGQVPLPDSVCSHGPKVYTTFCRFVVSSQSHRLVRREKTLTPRQHEPHASASLYGGSHLA</sequence>
<feature type="region of interest" description="Disordered" evidence="1">
    <location>
        <begin position="47"/>
        <end position="70"/>
    </location>
</feature>
<keyword evidence="3" id="KW-1185">Reference proteome</keyword>
<name>A0A8T0HKR8_CERPU</name>
<feature type="compositionally biased region" description="Basic and acidic residues" evidence="1">
    <location>
        <begin position="47"/>
        <end position="58"/>
    </location>
</feature>
<organism evidence="2 3">
    <name type="scientific">Ceratodon purpureus</name>
    <name type="common">Fire moss</name>
    <name type="synonym">Dicranum purpureum</name>
    <dbReference type="NCBI Taxonomy" id="3225"/>
    <lineage>
        <taxon>Eukaryota</taxon>
        <taxon>Viridiplantae</taxon>
        <taxon>Streptophyta</taxon>
        <taxon>Embryophyta</taxon>
        <taxon>Bryophyta</taxon>
        <taxon>Bryophytina</taxon>
        <taxon>Bryopsida</taxon>
        <taxon>Dicranidae</taxon>
        <taxon>Pseudoditrichales</taxon>
        <taxon>Ditrichaceae</taxon>
        <taxon>Ceratodon</taxon>
    </lineage>
</organism>